<dbReference type="EMBL" id="PJND01000007">
    <property type="protein sequence ID" value="PKW29778.1"/>
    <property type="molecule type" value="Genomic_DNA"/>
</dbReference>
<evidence type="ECO:0000313" key="1">
    <source>
        <dbReference type="EMBL" id="PKW29778.1"/>
    </source>
</evidence>
<organism evidence="2 4">
    <name type="scientific">Flavobacterium lindanitolerans</name>
    <dbReference type="NCBI Taxonomy" id="428988"/>
    <lineage>
        <taxon>Bacteria</taxon>
        <taxon>Pseudomonadati</taxon>
        <taxon>Bacteroidota</taxon>
        <taxon>Flavobacteriia</taxon>
        <taxon>Flavobacteriales</taxon>
        <taxon>Flavobacteriaceae</taxon>
        <taxon>Flavobacterium</taxon>
    </lineage>
</organism>
<proteinExistence type="predicted"/>
<evidence type="ECO:0000313" key="3">
    <source>
        <dbReference type="Proteomes" id="UP000233767"/>
    </source>
</evidence>
<name>A0A497UUC4_9FLAO</name>
<reference evidence="1 3" key="1">
    <citation type="submission" date="2017-12" db="EMBL/GenBank/DDBJ databases">
        <title>Genomic Encyclopedia of Type Strains, Phase III (KMG-III): the genomes of soil and plant-associated and newly described type strains.</title>
        <authorList>
            <person name="Whitman W."/>
        </authorList>
    </citation>
    <scope>NUCLEOTIDE SEQUENCE [LARGE SCALE GENOMIC DNA]</scope>
    <source>
        <strain evidence="1 3">IP-10</strain>
    </source>
</reference>
<protein>
    <submittedName>
        <fullName evidence="2">Uncharacterized protein</fullName>
    </submittedName>
</protein>
<reference evidence="2 4" key="2">
    <citation type="submission" date="2018-10" db="EMBL/GenBank/DDBJ databases">
        <title>Genomic Encyclopedia of Archaeal and Bacterial Type Strains, Phase II (KMG-II): from individual species to whole genera.</title>
        <authorList>
            <person name="Goeker M."/>
        </authorList>
    </citation>
    <scope>NUCLEOTIDE SEQUENCE [LARGE SCALE GENOMIC DNA]</scope>
    <source>
        <strain evidence="2 4">DSM 21886</strain>
    </source>
</reference>
<dbReference type="Proteomes" id="UP000233767">
    <property type="component" value="Unassembled WGS sequence"/>
</dbReference>
<accession>A0A497UUC4</accession>
<sequence>MQKADIKTKTDTLLEKLAKEDTIIIQPKETDNSNAELDIANKVLPENVIYSPLFADSGAAL</sequence>
<dbReference type="Proteomes" id="UP000275027">
    <property type="component" value="Unassembled WGS sequence"/>
</dbReference>
<evidence type="ECO:0000313" key="2">
    <source>
        <dbReference type="EMBL" id="RLJ34721.1"/>
    </source>
</evidence>
<evidence type="ECO:0000313" key="4">
    <source>
        <dbReference type="Proteomes" id="UP000275027"/>
    </source>
</evidence>
<gene>
    <name evidence="1" type="ORF">B0G92_1423</name>
    <name evidence="2" type="ORF">CLV50_0081</name>
</gene>
<dbReference type="EMBL" id="RCCB01000010">
    <property type="protein sequence ID" value="RLJ34721.1"/>
    <property type="molecule type" value="Genomic_DNA"/>
</dbReference>
<dbReference type="AlphaFoldDB" id="A0A497UUC4"/>
<keyword evidence="3" id="KW-1185">Reference proteome</keyword>
<comment type="caution">
    <text evidence="2">The sequence shown here is derived from an EMBL/GenBank/DDBJ whole genome shotgun (WGS) entry which is preliminary data.</text>
</comment>